<gene>
    <name evidence="1" type="ORF">B0J12DRAFT_773762</name>
</gene>
<comment type="caution">
    <text evidence="1">The sequence shown here is derived from an EMBL/GenBank/DDBJ whole genome shotgun (WGS) entry which is preliminary data.</text>
</comment>
<proteinExistence type="predicted"/>
<name>A0ABQ8FVD7_9PEZI</name>
<evidence type="ECO:0000313" key="2">
    <source>
        <dbReference type="Proteomes" id="UP000774617"/>
    </source>
</evidence>
<accession>A0ABQ8FVD7</accession>
<evidence type="ECO:0000313" key="1">
    <source>
        <dbReference type="EMBL" id="KAH7021745.1"/>
    </source>
</evidence>
<sequence length="134" mass="15742">MEGQEPDIDDVSSVERLRHSTEQYISSSPIIKPVWEAMLALMFYFELEDIPVYRNDTYQCTGVIFCRMNLCKEARKAFYEDLRSPPSYFLIDGRPIRCVETIPRGLPLFRKRIEFQAPEMDYCRTISLLPQAPH</sequence>
<organism evidence="1 2">
    <name type="scientific">Macrophomina phaseolina</name>
    <dbReference type="NCBI Taxonomy" id="35725"/>
    <lineage>
        <taxon>Eukaryota</taxon>
        <taxon>Fungi</taxon>
        <taxon>Dikarya</taxon>
        <taxon>Ascomycota</taxon>
        <taxon>Pezizomycotina</taxon>
        <taxon>Dothideomycetes</taxon>
        <taxon>Dothideomycetes incertae sedis</taxon>
        <taxon>Botryosphaeriales</taxon>
        <taxon>Botryosphaeriaceae</taxon>
        <taxon>Macrophomina</taxon>
    </lineage>
</organism>
<reference evidence="1 2" key="1">
    <citation type="journal article" date="2021" name="Nat. Commun.">
        <title>Genetic determinants of endophytism in the Arabidopsis root mycobiome.</title>
        <authorList>
            <person name="Mesny F."/>
            <person name="Miyauchi S."/>
            <person name="Thiergart T."/>
            <person name="Pickel B."/>
            <person name="Atanasova L."/>
            <person name="Karlsson M."/>
            <person name="Huettel B."/>
            <person name="Barry K.W."/>
            <person name="Haridas S."/>
            <person name="Chen C."/>
            <person name="Bauer D."/>
            <person name="Andreopoulos W."/>
            <person name="Pangilinan J."/>
            <person name="LaButti K."/>
            <person name="Riley R."/>
            <person name="Lipzen A."/>
            <person name="Clum A."/>
            <person name="Drula E."/>
            <person name="Henrissat B."/>
            <person name="Kohler A."/>
            <person name="Grigoriev I.V."/>
            <person name="Martin F.M."/>
            <person name="Hacquard S."/>
        </authorList>
    </citation>
    <scope>NUCLEOTIDE SEQUENCE [LARGE SCALE GENOMIC DNA]</scope>
    <source>
        <strain evidence="1 2">MPI-SDFR-AT-0080</strain>
    </source>
</reference>
<dbReference type="EMBL" id="JAGTJR010000064">
    <property type="protein sequence ID" value="KAH7021745.1"/>
    <property type="molecule type" value="Genomic_DNA"/>
</dbReference>
<keyword evidence="2" id="KW-1185">Reference proteome</keyword>
<dbReference type="Proteomes" id="UP000774617">
    <property type="component" value="Unassembled WGS sequence"/>
</dbReference>
<protein>
    <submittedName>
        <fullName evidence="1">Uncharacterized protein</fullName>
    </submittedName>
</protein>